<gene>
    <name evidence="1" type="ORF">D4T97_007385</name>
</gene>
<dbReference type="AlphaFoldDB" id="A0A429Y1J4"/>
<keyword evidence="2" id="KW-1185">Reference proteome</keyword>
<sequence>MILMTLIAAAAAVFIYRRYIPVAGIEPVGEKPENKTVIDLRDFNESYKTPITGALNIPVAYLKRYHQEIPRDNLHIIASNKVEKNMGARVLREKGFHVCSYSIPEKKSFV</sequence>
<dbReference type="InterPro" id="IPR036873">
    <property type="entry name" value="Rhodanese-like_dom_sf"/>
</dbReference>
<dbReference type="RefSeq" id="WP_126049227.1">
    <property type="nucleotide sequence ID" value="NZ_QYTV02000003.1"/>
</dbReference>
<dbReference type="Gene3D" id="3.40.250.10">
    <property type="entry name" value="Rhodanese-like domain"/>
    <property type="match status" value="1"/>
</dbReference>
<accession>A0A429Y1J4</accession>
<dbReference type="SUPFAM" id="SSF52821">
    <property type="entry name" value="Rhodanese/Cell cycle control phosphatase"/>
    <property type="match status" value="1"/>
</dbReference>
<comment type="caution">
    <text evidence="1">The sequence shown here is derived from an EMBL/GenBank/DDBJ whole genome shotgun (WGS) entry which is preliminary data.</text>
</comment>
<reference evidence="1" key="1">
    <citation type="submission" date="2018-12" db="EMBL/GenBank/DDBJ databases">
        <authorList>
            <person name="Sun L."/>
            <person name="Chen Z."/>
        </authorList>
    </citation>
    <scope>NUCLEOTIDE SEQUENCE [LARGE SCALE GENOMIC DNA]</scope>
    <source>
        <strain evidence="1">3-2-2</strain>
    </source>
</reference>
<evidence type="ECO:0000313" key="1">
    <source>
        <dbReference type="EMBL" id="RST75077.1"/>
    </source>
</evidence>
<organism evidence="1 2">
    <name type="scientific">Siminovitchia acidinfaciens</name>
    <dbReference type="NCBI Taxonomy" id="2321395"/>
    <lineage>
        <taxon>Bacteria</taxon>
        <taxon>Bacillati</taxon>
        <taxon>Bacillota</taxon>
        <taxon>Bacilli</taxon>
        <taxon>Bacillales</taxon>
        <taxon>Bacillaceae</taxon>
        <taxon>Siminovitchia</taxon>
    </lineage>
</organism>
<dbReference type="EMBL" id="QYTV02000003">
    <property type="protein sequence ID" value="RST75077.1"/>
    <property type="molecule type" value="Genomic_DNA"/>
</dbReference>
<dbReference type="Proteomes" id="UP000287156">
    <property type="component" value="Unassembled WGS sequence"/>
</dbReference>
<dbReference type="GO" id="GO:0016740">
    <property type="term" value="F:transferase activity"/>
    <property type="evidence" value="ECO:0007669"/>
    <property type="project" value="UniProtKB-KW"/>
</dbReference>
<evidence type="ECO:0000313" key="2">
    <source>
        <dbReference type="Proteomes" id="UP000287156"/>
    </source>
</evidence>
<name>A0A429Y1J4_9BACI</name>
<dbReference type="OrthoDB" id="2967651at2"/>
<proteinExistence type="predicted"/>
<protein>
    <submittedName>
        <fullName evidence="1">Sulfurtransferase</fullName>
    </submittedName>
</protein>